<feature type="domain" description="RNA polymerase sigma factor 70 region 4 type 2" evidence="7">
    <location>
        <begin position="123"/>
        <end position="174"/>
    </location>
</feature>
<evidence type="ECO:0000259" key="7">
    <source>
        <dbReference type="Pfam" id="PF08281"/>
    </source>
</evidence>
<evidence type="ECO:0000256" key="1">
    <source>
        <dbReference type="ARBA" id="ARBA00010641"/>
    </source>
</evidence>
<sequence length="195" mass="23133">MVQTDEKLIKELLKGNESAMEILVKRYYDLVHSFIYRNTSDYNIAYDITQDVFIKMMKNIDKYQIENGKFKSWLLKIAANTTKDYFRSKTYKQRTQSYDIANQEIEDKTNVVDILSKKEEAIKIKEAIENLPKLQREAVILKYYNDLKIKEISYITGENENTIKSRLFNGVKNLKRFLGGDNYEKNTIKNKQHEM</sequence>
<keyword evidence="9" id="KW-1185">Reference proteome</keyword>
<dbReference type="Gene3D" id="1.10.10.10">
    <property type="entry name" value="Winged helix-like DNA-binding domain superfamily/Winged helix DNA-binding domain"/>
    <property type="match status" value="1"/>
</dbReference>
<evidence type="ECO:0000256" key="3">
    <source>
        <dbReference type="ARBA" id="ARBA00023082"/>
    </source>
</evidence>
<dbReference type="InterPro" id="IPR007627">
    <property type="entry name" value="RNA_pol_sigma70_r2"/>
</dbReference>
<evidence type="ECO:0000259" key="6">
    <source>
        <dbReference type="Pfam" id="PF04542"/>
    </source>
</evidence>
<feature type="domain" description="RNA polymerase sigma-70 region 2" evidence="6">
    <location>
        <begin position="23"/>
        <end position="89"/>
    </location>
</feature>
<evidence type="ECO:0000256" key="4">
    <source>
        <dbReference type="ARBA" id="ARBA00023125"/>
    </source>
</evidence>
<name>A0ABP3XB78_9FIRM</name>
<dbReference type="PANTHER" id="PTHR43133:SF8">
    <property type="entry name" value="RNA POLYMERASE SIGMA FACTOR HI_1459-RELATED"/>
    <property type="match status" value="1"/>
</dbReference>
<dbReference type="InterPro" id="IPR039425">
    <property type="entry name" value="RNA_pol_sigma-70-like"/>
</dbReference>
<proteinExistence type="inferred from homology"/>
<gene>
    <name evidence="8" type="ORF">GCM10008917_10150</name>
</gene>
<evidence type="ECO:0000313" key="9">
    <source>
        <dbReference type="Proteomes" id="UP001400965"/>
    </source>
</evidence>
<dbReference type="InterPro" id="IPR013325">
    <property type="entry name" value="RNA_pol_sigma_r2"/>
</dbReference>
<evidence type="ECO:0000313" key="8">
    <source>
        <dbReference type="EMBL" id="GAA0862911.1"/>
    </source>
</evidence>
<dbReference type="SUPFAM" id="SSF88946">
    <property type="entry name" value="Sigma2 domain of RNA polymerase sigma factors"/>
    <property type="match status" value="1"/>
</dbReference>
<accession>A0ABP3XB78</accession>
<comment type="caution">
    <text evidence="8">The sequence shown here is derived from an EMBL/GenBank/DDBJ whole genome shotgun (WGS) entry which is preliminary data.</text>
</comment>
<dbReference type="InterPro" id="IPR013324">
    <property type="entry name" value="RNA_pol_sigma_r3/r4-like"/>
</dbReference>
<dbReference type="SUPFAM" id="SSF88659">
    <property type="entry name" value="Sigma3 and sigma4 domains of RNA polymerase sigma factors"/>
    <property type="match status" value="1"/>
</dbReference>
<comment type="similarity">
    <text evidence="1">Belongs to the sigma-70 factor family. ECF subfamily.</text>
</comment>
<evidence type="ECO:0000256" key="5">
    <source>
        <dbReference type="ARBA" id="ARBA00023163"/>
    </source>
</evidence>
<dbReference type="InterPro" id="IPR036388">
    <property type="entry name" value="WH-like_DNA-bd_sf"/>
</dbReference>
<keyword evidence="4" id="KW-0238">DNA-binding</keyword>
<dbReference type="Proteomes" id="UP001400965">
    <property type="component" value="Unassembled WGS sequence"/>
</dbReference>
<dbReference type="CDD" id="cd06171">
    <property type="entry name" value="Sigma70_r4"/>
    <property type="match status" value="1"/>
</dbReference>
<dbReference type="EMBL" id="BAAACP010000005">
    <property type="protein sequence ID" value="GAA0862911.1"/>
    <property type="molecule type" value="Genomic_DNA"/>
</dbReference>
<dbReference type="InterPro" id="IPR013249">
    <property type="entry name" value="RNA_pol_sigma70_r4_t2"/>
</dbReference>
<keyword evidence="2" id="KW-0805">Transcription regulation</keyword>
<reference evidence="9" key="1">
    <citation type="journal article" date="2019" name="Int. J. Syst. Evol. Microbiol.">
        <title>The Global Catalogue of Microorganisms (GCM) 10K type strain sequencing project: providing services to taxonomists for standard genome sequencing and annotation.</title>
        <authorList>
            <consortium name="The Broad Institute Genomics Platform"/>
            <consortium name="The Broad Institute Genome Sequencing Center for Infectious Disease"/>
            <person name="Wu L."/>
            <person name="Ma J."/>
        </authorList>
    </citation>
    <scope>NUCLEOTIDE SEQUENCE [LARGE SCALE GENOMIC DNA]</scope>
    <source>
        <strain evidence="9">JCM 6486</strain>
    </source>
</reference>
<dbReference type="Gene3D" id="1.10.1740.10">
    <property type="match status" value="1"/>
</dbReference>
<dbReference type="Pfam" id="PF08281">
    <property type="entry name" value="Sigma70_r4_2"/>
    <property type="match status" value="1"/>
</dbReference>
<dbReference type="NCBIfam" id="TIGR02937">
    <property type="entry name" value="sigma70-ECF"/>
    <property type="match status" value="1"/>
</dbReference>
<dbReference type="Pfam" id="PF04542">
    <property type="entry name" value="Sigma70_r2"/>
    <property type="match status" value="1"/>
</dbReference>
<keyword evidence="3" id="KW-0731">Sigma factor</keyword>
<dbReference type="InterPro" id="IPR014284">
    <property type="entry name" value="RNA_pol_sigma-70_dom"/>
</dbReference>
<organism evidence="8 9">
    <name type="scientific">Paraclostridium tenue</name>
    <dbReference type="NCBI Taxonomy" id="1737"/>
    <lineage>
        <taxon>Bacteria</taxon>
        <taxon>Bacillati</taxon>
        <taxon>Bacillota</taxon>
        <taxon>Clostridia</taxon>
        <taxon>Peptostreptococcales</taxon>
        <taxon>Peptostreptococcaceae</taxon>
        <taxon>Paraclostridium</taxon>
    </lineage>
</organism>
<dbReference type="RefSeq" id="WP_346043418.1">
    <property type="nucleotide sequence ID" value="NZ_BAAACP010000005.1"/>
</dbReference>
<dbReference type="PANTHER" id="PTHR43133">
    <property type="entry name" value="RNA POLYMERASE ECF-TYPE SIGMA FACTO"/>
    <property type="match status" value="1"/>
</dbReference>
<protein>
    <submittedName>
        <fullName evidence="8">RNA polymerase sigma factor</fullName>
    </submittedName>
</protein>
<keyword evidence="5" id="KW-0804">Transcription</keyword>
<evidence type="ECO:0000256" key="2">
    <source>
        <dbReference type="ARBA" id="ARBA00023015"/>
    </source>
</evidence>